<name>A0A8J2KEK7_9HEXA</name>
<comment type="caution">
    <text evidence="1">The sequence shown here is derived from an EMBL/GenBank/DDBJ whole genome shotgun (WGS) entry which is preliminary data.</text>
</comment>
<feature type="non-terminal residue" evidence="1">
    <location>
        <position position="1"/>
    </location>
</feature>
<evidence type="ECO:0000313" key="2">
    <source>
        <dbReference type="Proteomes" id="UP000708208"/>
    </source>
</evidence>
<organism evidence="1 2">
    <name type="scientific">Allacma fusca</name>
    <dbReference type="NCBI Taxonomy" id="39272"/>
    <lineage>
        <taxon>Eukaryota</taxon>
        <taxon>Metazoa</taxon>
        <taxon>Ecdysozoa</taxon>
        <taxon>Arthropoda</taxon>
        <taxon>Hexapoda</taxon>
        <taxon>Collembola</taxon>
        <taxon>Symphypleona</taxon>
        <taxon>Sminthuridae</taxon>
        <taxon>Allacma</taxon>
    </lineage>
</organism>
<dbReference type="EMBL" id="CAJVCH010255846">
    <property type="protein sequence ID" value="CAG7733771.1"/>
    <property type="molecule type" value="Genomic_DNA"/>
</dbReference>
<dbReference type="AlphaFoldDB" id="A0A8J2KEK7"/>
<reference evidence="1" key="1">
    <citation type="submission" date="2021-06" db="EMBL/GenBank/DDBJ databases">
        <authorList>
            <person name="Hodson N. C."/>
            <person name="Mongue J. A."/>
            <person name="Jaron S. K."/>
        </authorList>
    </citation>
    <scope>NUCLEOTIDE SEQUENCE</scope>
</reference>
<protein>
    <submittedName>
        <fullName evidence="1">Uncharacterized protein</fullName>
    </submittedName>
</protein>
<evidence type="ECO:0000313" key="1">
    <source>
        <dbReference type="EMBL" id="CAG7733771.1"/>
    </source>
</evidence>
<accession>A0A8J2KEK7</accession>
<sequence>MRAPKVFVDRVINYLKEKYA</sequence>
<dbReference type="Proteomes" id="UP000708208">
    <property type="component" value="Unassembled WGS sequence"/>
</dbReference>
<proteinExistence type="predicted"/>
<keyword evidence="2" id="KW-1185">Reference proteome</keyword>
<gene>
    <name evidence="1" type="ORF">AFUS01_LOCUS22194</name>
</gene>